<feature type="repeat" description="PPR" evidence="2">
    <location>
        <begin position="585"/>
        <end position="619"/>
    </location>
</feature>
<dbReference type="InterPro" id="IPR046848">
    <property type="entry name" value="E_motif"/>
</dbReference>
<comment type="caution">
    <text evidence="3">The sequence shown here is derived from an EMBL/GenBank/DDBJ whole genome shotgun (WGS) entry which is preliminary data.</text>
</comment>
<dbReference type="GO" id="GO:0009451">
    <property type="term" value="P:RNA modification"/>
    <property type="evidence" value="ECO:0007669"/>
    <property type="project" value="InterPro"/>
</dbReference>
<dbReference type="Pfam" id="PF01535">
    <property type="entry name" value="PPR"/>
    <property type="match status" value="3"/>
</dbReference>
<dbReference type="GO" id="GO:0003723">
    <property type="term" value="F:RNA binding"/>
    <property type="evidence" value="ECO:0007669"/>
    <property type="project" value="InterPro"/>
</dbReference>
<dbReference type="Proteomes" id="UP000811609">
    <property type="component" value="Chromosome 11"/>
</dbReference>
<dbReference type="InterPro" id="IPR046960">
    <property type="entry name" value="PPR_At4g14850-like_plant"/>
</dbReference>
<evidence type="ECO:0000313" key="3">
    <source>
        <dbReference type="EMBL" id="KAG6636735.1"/>
    </source>
</evidence>
<dbReference type="FunFam" id="1.25.40.10:FF:000285">
    <property type="entry name" value="Pentatricopeptide repeat-containing protein, chloroplastic"/>
    <property type="match status" value="1"/>
</dbReference>
<sequence>MMLGPPAASVHPEVILDHHGWCKKGKERALKASTAPIPYLLDQTYALFIKSGHPLDPYLSATLISHFSKLGDFSRATNFFSDTQNPDIVSFNALISGFARFRLPKLVFELFGTLRHLGLKPDVFTLSSLVKACESLEENEAAHGVCLRMGFGSGAYLVSGFIENYARAGDVEKAEKCFGECLEVDNVVWTAMVSGYVWNGEFEKGKEVFVGMRGLAMDLNEFCLTGVLGALSDVREGEQVHGLAIKMGLLFGASIHLNNAIMSMYGKRGNKVAAVRMFDEIADPDVVSWTERIGAACDGVEALEIFQVLHSGDLELNEHTMINVLSAIAGSRLLISGRQVQALCHKVGFLQVICVSNALVSMYGKCGQTNDARRAFDDMLLRDSVSWNSIINVYSENGLSGEAFKVLSQMRGLWIQPNEYTLASILEVVSNSNSVEEAMQIHSHLIKCGFMSDDSMVSCLITTYGKCSGISKSKEVLSEIDGINVVHLKAMAATYVYAGCHADAIKLFHASRSLYLNVDVTIFSIVLKACGAMTDLVQGRVVQSLCLKFGFDQDSFIESTVVDMYCKCGSIGDAEKAFGITYKDNLAAWNAMMMGYAQHGCFHEVSRLFNKMYEFGIEPDEITFLAVLTSCCHAGLVREAHTYLNSMFQLHGLIPHLEHYACMVDLFGRVGLLEDAKRTIDQMPFHPDAQIWQILLSACNLHGNVDLGNVAARKLLELQPDNESAYLLLSNLYASAGMWNTVGKMRKEMKEKLVRKEPGSSWIQVGGSVHYLFAGDTSHPASKEIYTVLRRLYEQILALPKLEQNNAFLLEI</sequence>
<dbReference type="PROSITE" id="PS51375">
    <property type="entry name" value="PPR"/>
    <property type="match status" value="4"/>
</dbReference>
<reference evidence="3" key="1">
    <citation type="submission" date="2020-12" db="EMBL/GenBank/DDBJ databases">
        <title>WGS assembly of Carya illinoinensis cv. Pawnee.</title>
        <authorList>
            <person name="Platts A."/>
            <person name="Shu S."/>
            <person name="Wright S."/>
            <person name="Barry K."/>
            <person name="Edger P."/>
            <person name="Pires J.C."/>
            <person name="Schmutz J."/>
        </authorList>
    </citation>
    <scope>NUCLEOTIDE SEQUENCE</scope>
    <source>
        <tissue evidence="3">Leaf</tissue>
    </source>
</reference>
<name>A0A8T1P212_CARIL</name>
<dbReference type="InterPro" id="IPR046849">
    <property type="entry name" value="E2_motif"/>
</dbReference>
<protein>
    <recommendedName>
        <fullName evidence="5">Pentatricopeptide repeat-containing protein</fullName>
    </recommendedName>
</protein>
<keyword evidence="1" id="KW-0677">Repeat</keyword>
<gene>
    <name evidence="3" type="ORF">CIPAW_11G131600</name>
</gene>
<accession>A0A8T1P212</accession>
<evidence type="ECO:0000256" key="1">
    <source>
        <dbReference type="ARBA" id="ARBA00022737"/>
    </source>
</evidence>
<organism evidence="3 4">
    <name type="scientific">Carya illinoinensis</name>
    <name type="common">Pecan</name>
    <dbReference type="NCBI Taxonomy" id="32201"/>
    <lineage>
        <taxon>Eukaryota</taxon>
        <taxon>Viridiplantae</taxon>
        <taxon>Streptophyta</taxon>
        <taxon>Embryophyta</taxon>
        <taxon>Tracheophyta</taxon>
        <taxon>Spermatophyta</taxon>
        <taxon>Magnoliopsida</taxon>
        <taxon>eudicotyledons</taxon>
        <taxon>Gunneridae</taxon>
        <taxon>Pentapetalae</taxon>
        <taxon>rosids</taxon>
        <taxon>fabids</taxon>
        <taxon>Fagales</taxon>
        <taxon>Juglandaceae</taxon>
        <taxon>Carya</taxon>
    </lineage>
</organism>
<dbReference type="Pfam" id="PF20431">
    <property type="entry name" value="E_motif"/>
    <property type="match status" value="1"/>
</dbReference>
<dbReference type="Pfam" id="PF13041">
    <property type="entry name" value="PPR_2"/>
    <property type="match status" value="3"/>
</dbReference>
<dbReference type="EMBL" id="CM031819">
    <property type="protein sequence ID" value="KAG6636735.1"/>
    <property type="molecule type" value="Genomic_DNA"/>
</dbReference>
<feature type="repeat" description="PPR" evidence="2">
    <location>
        <begin position="383"/>
        <end position="417"/>
    </location>
</feature>
<dbReference type="FunFam" id="1.25.40.10:FF:000738">
    <property type="entry name" value="Pentatricopeptide repeat-containing protein chloroplastic"/>
    <property type="match status" value="1"/>
</dbReference>
<keyword evidence="4" id="KW-1185">Reference proteome</keyword>
<dbReference type="NCBIfam" id="TIGR00756">
    <property type="entry name" value="PPR"/>
    <property type="match status" value="2"/>
</dbReference>
<dbReference type="FunFam" id="1.25.40.10:FF:000144">
    <property type="entry name" value="Pentatricopeptide repeat-containing protein, mitochondrial"/>
    <property type="match status" value="1"/>
</dbReference>
<evidence type="ECO:0000256" key="2">
    <source>
        <dbReference type="PROSITE-ProRule" id="PRU00708"/>
    </source>
</evidence>
<dbReference type="InterPro" id="IPR002885">
    <property type="entry name" value="PPR_rpt"/>
</dbReference>
<dbReference type="PANTHER" id="PTHR47926">
    <property type="entry name" value="PENTATRICOPEPTIDE REPEAT-CONTAINING PROTEIN"/>
    <property type="match status" value="1"/>
</dbReference>
<evidence type="ECO:0008006" key="5">
    <source>
        <dbReference type="Google" id="ProtNLM"/>
    </source>
</evidence>
<feature type="repeat" description="PPR" evidence="2">
    <location>
        <begin position="87"/>
        <end position="121"/>
    </location>
</feature>
<dbReference type="Pfam" id="PF20430">
    <property type="entry name" value="Eplus_motif"/>
    <property type="match status" value="1"/>
</dbReference>
<dbReference type="AlphaFoldDB" id="A0A8T1P212"/>
<proteinExistence type="predicted"/>
<evidence type="ECO:0000313" key="4">
    <source>
        <dbReference type="Proteomes" id="UP000811609"/>
    </source>
</evidence>
<feature type="repeat" description="PPR" evidence="2">
    <location>
        <begin position="185"/>
        <end position="219"/>
    </location>
</feature>